<keyword evidence="7" id="KW-0175">Coiled coil</keyword>
<dbReference type="Proteomes" id="UP001054846">
    <property type="component" value="Chromosome"/>
</dbReference>
<evidence type="ECO:0000256" key="3">
    <source>
        <dbReference type="ARBA" id="ARBA00022884"/>
    </source>
</evidence>
<reference evidence="9 10" key="1">
    <citation type="journal article" date="2021" name="Genome Biol. Evol.">
        <title>Complete Genome Sequencing of a Novel Gloeobacter Species from a Waterfall Cave in Mexico.</title>
        <authorList>
            <person name="Saw J.H."/>
            <person name="Cardona T."/>
            <person name="Montejano G."/>
        </authorList>
    </citation>
    <scope>NUCLEOTIDE SEQUENCE [LARGE SCALE GENOMIC DNA]</scope>
    <source>
        <strain evidence="9">MG652769</strain>
    </source>
</reference>
<organism evidence="9 10">
    <name type="scientific">Gloeobacter morelensis MG652769</name>
    <dbReference type="NCBI Taxonomy" id="2781736"/>
    <lineage>
        <taxon>Bacteria</taxon>
        <taxon>Bacillati</taxon>
        <taxon>Cyanobacteriota</taxon>
        <taxon>Cyanophyceae</taxon>
        <taxon>Gloeobacterales</taxon>
        <taxon>Gloeobacteraceae</taxon>
        <taxon>Gloeobacter</taxon>
        <taxon>Gloeobacter morelensis</taxon>
    </lineage>
</organism>
<dbReference type="RefSeq" id="WP_230840995.1">
    <property type="nucleotide sequence ID" value="NZ_CP063845.1"/>
</dbReference>
<feature type="domain" description="NusB/RsmB/TIM44" evidence="8">
    <location>
        <begin position="109"/>
        <end position="200"/>
    </location>
</feature>
<evidence type="ECO:0000256" key="4">
    <source>
        <dbReference type="ARBA" id="ARBA00023015"/>
    </source>
</evidence>
<dbReference type="PANTHER" id="PTHR11078:SF3">
    <property type="entry name" value="ANTITERMINATION NUSB DOMAIN-CONTAINING PROTEIN"/>
    <property type="match status" value="1"/>
</dbReference>
<evidence type="ECO:0000259" key="8">
    <source>
        <dbReference type="Pfam" id="PF01029"/>
    </source>
</evidence>
<dbReference type="PANTHER" id="PTHR11078">
    <property type="entry name" value="N UTILIZATION SUBSTANCE PROTEIN B-RELATED"/>
    <property type="match status" value="1"/>
</dbReference>
<evidence type="ECO:0000256" key="2">
    <source>
        <dbReference type="ARBA" id="ARBA00022814"/>
    </source>
</evidence>
<dbReference type="Pfam" id="PF01029">
    <property type="entry name" value="NusB"/>
    <property type="match status" value="1"/>
</dbReference>
<keyword evidence="10" id="KW-1185">Reference proteome</keyword>
<dbReference type="InterPro" id="IPR035926">
    <property type="entry name" value="NusB-like_sf"/>
</dbReference>
<comment type="function">
    <text evidence="6">Involved in transcription antitermination. Required for transcription of ribosomal RNA (rRNA) genes. Binds specifically to the boxA antiterminator sequence of the ribosomal RNA (rrn) operons.</text>
</comment>
<dbReference type="SUPFAM" id="SSF48013">
    <property type="entry name" value="NusB-like"/>
    <property type="match status" value="1"/>
</dbReference>
<keyword evidence="2 6" id="KW-0889">Transcription antitermination</keyword>
<dbReference type="EMBL" id="CP063845">
    <property type="protein sequence ID" value="UFP93940.1"/>
    <property type="molecule type" value="Genomic_DNA"/>
</dbReference>
<keyword evidence="5 6" id="KW-0804">Transcription</keyword>
<evidence type="ECO:0000256" key="6">
    <source>
        <dbReference type="HAMAP-Rule" id="MF_00073"/>
    </source>
</evidence>
<evidence type="ECO:0000256" key="1">
    <source>
        <dbReference type="ARBA" id="ARBA00005952"/>
    </source>
</evidence>
<dbReference type="Gene3D" id="1.10.940.10">
    <property type="entry name" value="NusB-like"/>
    <property type="match status" value="1"/>
</dbReference>
<feature type="coiled-coil region" evidence="7">
    <location>
        <begin position="46"/>
        <end position="93"/>
    </location>
</feature>
<evidence type="ECO:0000256" key="7">
    <source>
        <dbReference type="SAM" id="Coils"/>
    </source>
</evidence>
<protein>
    <recommendedName>
        <fullName evidence="6">Transcription antitermination protein NusB</fullName>
    </recommendedName>
    <alternativeName>
        <fullName evidence="6">Antitermination factor NusB</fullName>
    </alternativeName>
</protein>
<keyword evidence="3 6" id="KW-0694">RNA-binding</keyword>
<sequence>MQARRIARELALMSIGQMPADRSRLQAKNLEELVLASVRTLREEANESLQRACTELRQGHNRLEASELTAPTVEAARREVAAAIALAEQAINRVGASLELPEFVRLADELQVRAYAFELLGAFVREGDNLDKLLDTCMEGWQVERLTRIDRDILRLALVEMVELKSVPLRVAIDEAVELAKKYSTDTAVRFINGVLRRVVQHLQLEQRPRR</sequence>
<evidence type="ECO:0000313" key="9">
    <source>
        <dbReference type="EMBL" id="UFP93940.1"/>
    </source>
</evidence>
<dbReference type="HAMAP" id="MF_00073">
    <property type="entry name" value="NusB"/>
    <property type="match status" value="1"/>
</dbReference>
<dbReference type="InterPro" id="IPR006027">
    <property type="entry name" value="NusB_RsmB_TIM44"/>
</dbReference>
<gene>
    <name evidence="6 9" type="primary">nusB</name>
    <name evidence="9" type="ORF">ISF26_19550</name>
</gene>
<dbReference type="InterPro" id="IPR011605">
    <property type="entry name" value="NusB_fam"/>
</dbReference>
<accession>A0ABY3PJU8</accession>
<proteinExistence type="inferred from homology"/>
<name>A0ABY3PJU8_9CYAN</name>
<comment type="similarity">
    <text evidence="1 6">Belongs to the NusB family.</text>
</comment>
<dbReference type="NCBIfam" id="TIGR01951">
    <property type="entry name" value="nusB"/>
    <property type="match status" value="1"/>
</dbReference>
<evidence type="ECO:0000313" key="10">
    <source>
        <dbReference type="Proteomes" id="UP001054846"/>
    </source>
</evidence>
<evidence type="ECO:0000256" key="5">
    <source>
        <dbReference type="ARBA" id="ARBA00023163"/>
    </source>
</evidence>
<keyword evidence="4 6" id="KW-0805">Transcription regulation</keyword>